<dbReference type="AlphaFoldDB" id="A0AAV9N4V5"/>
<name>A0AAV9N4V5_9EURO</name>
<proteinExistence type="predicted"/>
<evidence type="ECO:0000313" key="2">
    <source>
        <dbReference type="Proteomes" id="UP001358417"/>
    </source>
</evidence>
<dbReference type="Proteomes" id="UP001358417">
    <property type="component" value="Unassembled WGS sequence"/>
</dbReference>
<dbReference type="EMBL" id="JAVRRD010000020">
    <property type="protein sequence ID" value="KAK5048973.1"/>
    <property type="molecule type" value="Genomic_DNA"/>
</dbReference>
<keyword evidence="2" id="KW-1185">Reference proteome</keyword>
<gene>
    <name evidence="1" type="ORF">LTR84_005395</name>
</gene>
<comment type="caution">
    <text evidence="1">The sequence shown here is derived from an EMBL/GenBank/DDBJ whole genome shotgun (WGS) entry which is preliminary data.</text>
</comment>
<protein>
    <submittedName>
        <fullName evidence="1">Uncharacterized protein</fullName>
    </submittedName>
</protein>
<evidence type="ECO:0000313" key="1">
    <source>
        <dbReference type="EMBL" id="KAK5048973.1"/>
    </source>
</evidence>
<reference evidence="1 2" key="1">
    <citation type="submission" date="2023-08" db="EMBL/GenBank/DDBJ databases">
        <title>Black Yeasts Isolated from many extreme environments.</title>
        <authorList>
            <person name="Coleine C."/>
            <person name="Stajich J.E."/>
            <person name="Selbmann L."/>
        </authorList>
    </citation>
    <scope>NUCLEOTIDE SEQUENCE [LARGE SCALE GENOMIC DNA]</scope>
    <source>
        <strain evidence="1 2">CCFEE 5792</strain>
    </source>
</reference>
<accession>A0AAV9N4V5</accession>
<dbReference type="RefSeq" id="XP_064704178.1">
    <property type="nucleotide sequence ID" value="XM_064848964.1"/>
</dbReference>
<organism evidence="1 2">
    <name type="scientific">Exophiala bonariae</name>
    <dbReference type="NCBI Taxonomy" id="1690606"/>
    <lineage>
        <taxon>Eukaryota</taxon>
        <taxon>Fungi</taxon>
        <taxon>Dikarya</taxon>
        <taxon>Ascomycota</taxon>
        <taxon>Pezizomycotina</taxon>
        <taxon>Eurotiomycetes</taxon>
        <taxon>Chaetothyriomycetidae</taxon>
        <taxon>Chaetothyriales</taxon>
        <taxon>Herpotrichiellaceae</taxon>
        <taxon>Exophiala</taxon>
    </lineage>
</organism>
<sequence length="227" mass="24880">MAPRISIKRDEESTTIQYHHLKSEPVGPAPPQNEGIVLSPSIERATNIRDPRGNKPWTSNDWIFDTGATSHVCSNRALLHRYSSFNPYANTNSHATGRGRGNPVAHFGPNPITIAGVGDTFFVLPGHGRSSLSKANPFSVPVRNDRPNVDFLTVKQVMHIPDAGINIISWSQLKKSTKGLELSLVEAIDGALVVQSKHGPVMRFVLRDGLYFLDRTDETVLNLEPGG</sequence>
<dbReference type="GeneID" id="89973572"/>